<sequence length="416" mass="46427">MDIARYFIRGRTFMASNPGLQDALARVYDSSERPRCMCVPGGVEMYVARHAEYVIKRMPDTGRLHHATCPSFEPEPGTSGLGELLGEAIVEHAPEQVEIRTAFPLARVSGRAIPHQEAAEDPASVTAPRKRMSLRAVLHFLYDRAGFNRWYPAMAGRRSQAVIRRFLMSAAQGVTLKGGTLEERLFVPEQFRAAEAEEIGERRRRRLALLLSPEADVQFKMAILIGQLNGVESTAYGRRLTVKHMPDAPLYVDNKAWERVERAYGAILQAVDADVEHKPRVLMAALIYAKREHIYQVDSLSLMLVTDQWIPLDGLHELPLIEALQREGRSFLKPLKFDAKSAAPFPNVLLLDVGPAPLPLHVDSPFLAAKERALKEKAVSGLGQGAWVWRTDAALPDLPPISAQPVQRVRPQFEQA</sequence>
<keyword evidence="2" id="KW-1185">Reference proteome</keyword>
<dbReference type="Pfam" id="PF06666">
    <property type="entry name" value="DUF1173"/>
    <property type="match status" value="1"/>
</dbReference>
<dbReference type="InterPro" id="IPR009553">
    <property type="entry name" value="DUF1173"/>
</dbReference>
<accession>A0A246J8I7</accession>
<evidence type="ECO:0008006" key="3">
    <source>
        <dbReference type="Google" id="ProtNLM"/>
    </source>
</evidence>
<dbReference type="EMBL" id="NIOF01000006">
    <property type="protein sequence ID" value="OWQ88852.1"/>
    <property type="molecule type" value="Genomic_DNA"/>
</dbReference>
<name>A0A246J8I7_9BURK</name>
<dbReference type="OrthoDB" id="5572968at2"/>
<evidence type="ECO:0000313" key="1">
    <source>
        <dbReference type="EMBL" id="OWQ88852.1"/>
    </source>
</evidence>
<dbReference type="Proteomes" id="UP000197468">
    <property type="component" value="Unassembled WGS sequence"/>
</dbReference>
<evidence type="ECO:0000313" key="2">
    <source>
        <dbReference type="Proteomes" id="UP000197468"/>
    </source>
</evidence>
<gene>
    <name evidence="1" type="ORF">CDN99_15365</name>
</gene>
<comment type="caution">
    <text evidence="1">The sequence shown here is derived from an EMBL/GenBank/DDBJ whole genome shotgun (WGS) entry which is preliminary data.</text>
</comment>
<protein>
    <recommendedName>
        <fullName evidence="3">DUF1173 domain-containing protein</fullName>
    </recommendedName>
</protein>
<dbReference type="AlphaFoldDB" id="A0A246J8I7"/>
<reference evidence="1 2" key="1">
    <citation type="journal article" date="2008" name="Int. J. Syst. Evol. Microbiol.">
        <title>Description of Roseateles aquatilis sp. nov. and Roseateles terrae sp. nov., in the class Betaproteobacteria, and emended description of the genus Roseateles.</title>
        <authorList>
            <person name="Gomila M."/>
            <person name="Bowien B."/>
            <person name="Falsen E."/>
            <person name="Moore E.R."/>
            <person name="Lalucat J."/>
        </authorList>
    </citation>
    <scope>NUCLEOTIDE SEQUENCE [LARGE SCALE GENOMIC DNA]</scope>
    <source>
        <strain evidence="1 2">CCUG 48205</strain>
    </source>
</reference>
<proteinExistence type="predicted"/>
<dbReference type="RefSeq" id="WP_088385739.1">
    <property type="nucleotide sequence ID" value="NZ_NIOF01000006.1"/>
</dbReference>
<organism evidence="1 2">
    <name type="scientific">Roseateles aquatilis</name>
    <dbReference type="NCBI Taxonomy" id="431061"/>
    <lineage>
        <taxon>Bacteria</taxon>
        <taxon>Pseudomonadati</taxon>
        <taxon>Pseudomonadota</taxon>
        <taxon>Betaproteobacteria</taxon>
        <taxon>Burkholderiales</taxon>
        <taxon>Sphaerotilaceae</taxon>
        <taxon>Roseateles</taxon>
    </lineage>
</organism>